<name>A0ABY1ZRI1_9GAMM</name>
<dbReference type="Gene3D" id="3.40.50.300">
    <property type="entry name" value="P-loop containing nucleotide triphosphate hydrolases"/>
    <property type="match status" value="1"/>
</dbReference>
<dbReference type="CDD" id="cd00882">
    <property type="entry name" value="Ras_like_GTPase"/>
    <property type="match status" value="1"/>
</dbReference>
<reference evidence="1 2" key="1">
    <citation type="submission" date="2019-02" db="EMBL/GenBank/DDBJ databases">
        <title>Marinobacter halodurans sp. nov., a marine bacterium isolated from sea tidal flat.</title>
        <authorList>
            <person name="Yoo Y."/>
            <person name="Lee D.W."/>
            <person name="Kim B.S."/>
            <person name="Kim J.-J."/>
        </authorList>
    </citation>
    <scope>NUCLEOTIDE SEQUENCE [LARGE SCALE GENOMIC DNA]</scope>
    <source>
        <strain evidence="1 2">YJ-S3-2</strain>
    </source>
</reference>
<dbReference type="RefSeq" id="WP_131479091.1">
    <property type="nucleotide sequence ID" value="NZ_SJDL01000004.1"/>
</dbReference>
<dbReference type="InterPro" id="IPR052705">
    <property type="entry name" value="Gliding_Motility_GTPase"/>
</dbReference>
<dbReference type="PANTHER" id="PTHR42708">
    <property type="entry name" value="ATP/GTP-BINDING PROTEIN-RELATED"/>
    <property type="match status" value="1"/>
</dbReference>
<sequence>MNIHNKLIFAGPVGAGKTTAIRVISTSTPVETEAPLSGGLIGEKVTTTVAMDYSYLELDGEIIHLYGLPGQKRLEFMREILMDGALGAILLLDASSEHIYEDVEHWLQSLTSFNPNLLLVIGITKTDRSEGFSLNRLRQVVKGCVGAIPMLSIDAREKVDVKQLLRLLLVSRARNR</sequence>
<gene>
    <name evidence="1" type="ORF">EZI54_03520</name>
</gene>
<proteinExistence type="predicted"/>
<evidence type="ECO:0000313" key="1">
    <source>
        <dbReference type="EMBL" id="TBW58464.1"/>
    </source>
</evidence>
<dbReference type="PANTHER" id="PTHR42708:SF1">
    <property type="entry name" value="GLIDING MOTILITY PROTEIN MGLA"/>
    <property type="match status" value="1"/>
</dbReference>
<dbReference type="EMBL" id="SJDL01000004">
    <property type="protein sequence ID" value="TBW58464.1"/>
    <property type="molecule type" value="Genomic_DNA"/>
</dbReference>
<accession>A0ABY1ZRI1</accession>
<evidence type="ECO:0000313" key="2">
    <source>
        <dbReference type="Proteomes" id="UP000313645"/>
    </source>
</evidence>
<dbReference type="SUPFAM" id="SSF52540">
    <property type="entry name" value="P-loop containing nucleoside triphosphate hydrolases"/>
    <property type="match status" value="1"/>
</dbReference>
<comment type="caution">
    <text evidence="1">The sequence shown here is derived from an EMBL/GenBank/DDBJ whole genome shotgun (WGS) entry which is preliminary data.</text>
</comment>
<protein>
    <submittedName>
        <fullName evidence="1">GTP-binding protein</fullName>
    </submittedName>
</protein>
<keyword evidence="2" id="KW-1185">Reference proteome</keyword>
<dbReference type="InterPro" id="IPR027417">
    <property type="entry name" value="P-loop_NTPase"/>
</dbReference>
<dbReference type="Proteomes" id="UP000313645">
    <property type="component" value="Unassembled WGS sequence"/>
</dbReference>
<dbReference type="Pfam" id="PF08477">
    <property type="entry name" value="Roc"/>
    <property type="match status" value="1"/>
</dbReference>
<organism evidence="1 2">
    <name type="scientific">Marinobacter halodurans</name>
    <dbReference type="NCBI Taxonomy" id="2528979"/>
    <lineage>
        <taxon>Bacteria</taxon>
        <taxon>Pseudomonadati</taxon>
        <taxon>Pseudomonadota</taxon>
        <taxon>Gammaproteobacteria</taxon>
        <taxon>Pseudomonadales</taxon>
        <taxon>Marinobacteraceae</taxon>
        <taxon>Marinobacter</taxon>
    </lineage>
</organism>